<dbReference type="PANTHER" id="PTHR10625">
    <property type="entry name" value="HISTONE DEACETYLASE HDAC1-RELATED"/>
    <property type="match status" value="1"/>
</dbReference>
<dbReference type="Pfam" id="PF00850">
    <property type="entry name" value="Hist_deacetyl"/>
    <property type="match status" value="1"/>
</dbReference>
<dbReference type="EMBL" id="JAPMOS010000033">
    <property type="protein sequence ID" value="KAJ4458153.1"/>
    <property type="molecule type" value="Genomic_DNA"/>
</dbReference>
<accession>A0ABQ8UH84</accession>
<evidence type="ECO:0000313" key="6">
    <source>
        <dbReference type="Proteomes" id="UP001141327"/>
    </source>
</evidence>
<evidence type="ECO:0000313" key="5">
    <source>
        <dbReference type="EMBL" id="KAJ4458153.1"/>
    </source>
</evidence>
<evidence type="ECO:0000259" key="4">
    <source>
        <dbReference type="PROSITE" id="PS50271"/>
    </source>
</evidence>
<dbReference type="InterPro" id="IPR023801">
    <property type="entry name" value="His_deacetylse_dom"/>
</dbReference>
<dbReference type="Gene3D" id="3.30.40.10">
    <property type="entry name" value="Zinc/RING finger domain, C3HC4 (zinc finger)"/>
    <property type="match status" value="1"/>
</dbReference>
<evidence type="ECO:0000256" key="2">
    <source>
        <dbReference type="PROSITE-ProRule" id="PRU00502"/>
    </source>
</evidence>
<name>A0ABQ8UH84_9EUKA</name>
<evidence type="ECO:0000256" key="1">
    <source>
        <dbReference type="ARBA" id="ARBA00007738"/>
    </source>
</evidence>
<evidence type="ECO:0000256" key="3">
    <source>
        <dbReference type="SAM" id="MobiDB-lite"/>
    </source>
</evidence>
<keyword evidence="2" id="KW-0863">Zinc-finger</keyword>
<comment type="similarity">
    <text evidence="1">Belongs to the histone deacetylase family. HD type 2 subfamily.</text>
</comment>
<dbReference type="Pfam" id="PF02148">
    <property type="entry name" value="zf-UBP"/>
    <property type="match status" value="1"/>
</dbReference>
<dbReference type="PROSITE" id="PS50271">
    <property type="entry name" value="ZF_UBP"/>
    <property type="match status" value="1"/>
</dbReference>
<keyword evidence="6" id="KW-1185">Reference proteome</keyword>
<keyword evidence="2" id="KW-0479">Metal-binding</keyword>
<protein>
    <submittedName>
        <fullName evidence="5">Class II RPD3 type histone deacetylase protein</fullName>
    </submittedName>
</protein>
<dbReference type="InterPro" id="IPR013083">
    <property type="entry name" value="Znf_RING/FYVE/PHD"/>
</dbReference>
<dbReference type="PRINTS" id="PR01270">
    <property type="entry name" value="HDASUPER"/>
</dbReference>
<organism evidence="5 6">
    <name type="scientific">Paratrimastix pyriformis</name>
    <dbReference type="NCBI Taxonomy" id="342808"/>
    <lineage>
        <taxon>Eukaryota</taxon>
        <taxon>Metamonada</taxon>
        <taxon>Preaxostyla</taxon>
        <taxon>Paratrimastigidae</taxon>
        <taxon>Paratrimastix</taxon>
    </lineage>
</organism>
<proteinExistence type="inferred from homology"/>
<dbReference type="InterPro" id="IPR037138">
    <property type="entry name" value="His_deacetylse_dom_sf"/>
</dbReference>
<gene>
    <name evidence="5" type="ORF">PAPYR_6108</name>
</gene>
<dbReference type="InterPro" id="IPR023696">
    <property type="entry name" value="Ureohydrolase_dom_sf"/>
</dbReference>
<dbReference type="InterPro" id="IPR001607">
    <property type="entry name" value="Znf_UBP"/>
</dbReference>
<dbReference type="CDD" id="cd09992">
    <property type="entry name" value="HDAC_classII"/>
    <property type="match status" value="1"/>
</dbReference>
<feature type="domain" description="UBP-type" evidence="4">
    <location>
        <begin position="16"/>
        <end position="117"/>
    </location>
</feature>
<dbReference type="SUPFAM" id="SSF52768">
    <property type="entry name" value="Arginase/deacetylase"/>
    <property type="match status" value="1"/>
</dbReference>
<reference evidence="5" key="1">
    <citation type="journal article" date="2022" name="bioRxiv">
        <title>Genomics of Preaxostyla Flagellates Illuminates Evolutionary Transitions and the Path Towards Mitochondrial Loss.</title>
        <authorList>
            <person name="Novak L.V.F."/>
            <person name="Treitli S.C."/>
            <person name="Pyrih J."/>
            <person name="Halakuc P."/>
            <person name="Pipaliya S.V."/>
            <person name="Vacek V."/>
            <person name="Brzon O."/>
            <person name="Soukal P."/>
            <person name="Eme L."/>
            <person name="Dacks J.B."/>
            <person name="Karnkowska A."/>
            <person name="Elias M."/>
            <person name="Hampl V."/>
        </authorList>
    </citation>
    <scope>NUCLEOTIDE SEQUENCE</scope>
    <source>
        <strain evidence="5">RCP-MX</strain>
    </source>
</reference>
<sequence>MGVEDDDSGGAVVPSQHCPHLSRLNLDPNLLQWNMPCQRCGSHSENWTCLGCYSSFCSRYVSGHFLEHSHDQSLDGMHAIGISSSDLSVWCHSCQSYIKHATLLPILCRAERLKFGGNLGAPVVSGQPIRTAVILQYLEADAHAHPTSRRRLEGPARVYPICPFLDAHSTALSECLCLPSVEAVPADLEGLHSPAYVSALVAGRLLPEQERCGPADVYLTPASGRVALQAAGSCAALGRLIARSAASTEGSPAAVRNGFALVRPPGHHAEADRAVGFCLLNNVAVAVRAIQDELRRCHPTGISGTSADGTARVLVVDWDLHHGNGIQRMFYEDPSVLYISVHRYEHAPGLFYSAEGALDRRGAGPGLGFNVNVPLPYPRSDPRRGYCDADYRYIFQRVVLPLGRAYRPAAVVVACGFDAAEGDPTARDDDIPSDDPGARPAAQKKSLFHLTPRLYGELTRTLMAGIPSAQGRLLAVLEGGYQGEANALCANQVLMSLVHPEEGDSPASSEAPLLETTSLVGQVLALGWLFS</sequence>
<comment type="caution">
    <text evidence="5">The sequence shown here is derived from an EMBL/GenBank/DDBJ whole genome shotgun (WGS) entry which is preliminary data.</text>
</comment>
<dbReference type="SMART" id="SM00290">
    <property type="entry name" value="ZnF_UBP"/>
    <property type="match status" value="1"/>
</dbReference>
<dbReference type="SUPFAM" id="SSF57850">
    <property type="entry name" value="RING/U-box"/>
    <property type="match status" value="1"/>
</dbReference>
<dbReference type="Proteomes" id="UP001141327">
    <property type="component" value="Unassembled WGS sequence"/>
</dbReference>
<keyword evidence="2" id="KW-0862">Zinc</keyword>
<dbReference type="PANTHER" id="PTHR10625:SF25">
    <property type="entry name" value="HISTONE DEACETYLASE 18-RELATED"/>
    <property type="match status" value="1"/>
</dbReference>
<feature type="region of interest" description="Disordered" evidence="3">
    <location>
        <begin position="423"/>
        <end position="443"/>
    </location>
</feature>
<dbReference type="Gene3D" id="3.40.800.20">
    <property type="entry name" value="Histone deacetylase domain"/>
    <property type="match status" value="1"/>
</dbReference>
<dbReference type="InterPro" id="IPR000286">
    <property type="entry name" value="HDACs"/>
</dbReference>